<keyword evidence="2" id="KW-1185">Reference proteome</keyword>
<proteinExistence type="predicted"/>
<dbReference type="Ensembl" id="ENSLBET00000019230.1">
    <property type="protein sequence ID" value="ENSLBEP00000018214.1"/>
    <property type="gene ID" value="ENSLBEG00000014039.1"/>
</dbReference>
<evidence type="ECO:0000313" key="1">
    <source>
        <dbReference type="Ensembl" id="ENSLBEP00000018214.1"/>
    </source>
</evidence>
<protein>
    <submittedName>
        <fullName evidence="1">Uncharacterized protein</fullName>
    </submittedName>
</protein>
<dbReference type="STRING" id="56723.ENSLBEP00000018214"/>
<sequence length="60" mass="6763">MPDFTADVDVNKAEHIDRYSGYPLTIEGFAYLWAGARASHGVTQGRVCFEMKVMHLFKSP</sequence>
<reference evidence="1" key="1">
    <citation type="submission" date="2025-08" db="UniProtKB">
        <authorList>
            <consortium name="Ensembl"/>
        </authorList>
    </citation>
    <scope>IDENTIFICATION</scope>
</reference>
<dbReference type="PANTHER" id="PTHR12381">
    <property type="entry name" value="HETEROGENEOUS NUCLEAR RIBONUCLEOPROTEIN U FAMILY MEMBER"/>
    <property type="match status" value="1"/>
</dbReference>
<dbReference type="AlphaFoldDB" id="A0A3Q3FF93"/>
<accession>A0A3Q3FF93</accession>
<dbReference type="GO" id="GO:0005634">
    <property type="term" value="C:nucleus"/>
    <property type="evidence" value="ECO:0007669"/>
    <property type="project" value="TreeGrafter"/>
</dbReference>
<reference evidence="1" key="2">
    <citation type="submission" date="2025-09" db="UniProtKB">
        <authorList>
            <consortium name="Ensembl"/>
        </authorList>
    </citation>
    <scope>IDENTIFICATION</scope>
</reference>
<dbReference type="GO" id="GO:0000380">
    <property type="term" value="P:alternative mRNA splicing, via spliceosome"/>
    <property type="evidence" value="ECO:0007669"/>
    <property type="project" value="TreeGrafter"/>
</dbReference>
<dbReference type="Proteomes" id="UP000261660">
    <property type="component" value="Unplaced"/>
</dbReference>
<dbReference type="InParanoid" id="A0A3Q3FF93"/>
<name>A0A3Q3FF93_9LABR</name>
<evidence type="ECO:0000313" key="2">
    <source>
        <dbReference type="Proteomes" id="UP000261660"/>
    </source>
</evidence>
<dbReference type="GO" id="GO:0003723">
    <property type="term" value="F:RNA binding"/>
    <property type="evidence" value="ECO:0007669"/>
    <property type="project" value="TreeGrafter"/>
</dbReference>
<dbReference type="PANTHER" id="PTHR12381:SF41">
    <property type="entry name" value="HETEROGENEOUS NUCLEAR RIBONUCLEOPROTEIN U-LIKE PROTEIN 1"/>
    <property type="match status" value="1"/>
</dbReference>
<organism evidence="1 2">
    <name type="scientific">Labrus bergylta</name>
    <name type="common">ballan wrasse</name>
    <dbReference type="NCBI Taxonomy" id="56723"/>
    <lineage>
        <taxon>Eukaryota</taxon>
        <taxon>Metazoa</taxon>
        <taxon>Chordata</taxon>
        <taxon>Craniata</taxon>
        <taxon>Vertebrata</taxon>
        <taxon>Euteleostomi</taxon>
        <taxon>Actinopterygii</taxon>
        <taxon>Neopterygii</taxon>
        <taxon>Teleostei</taxon>
        <taxon>Neoteleostei</taxon>
        <taxon>Acanthomorphata</taxon>
        <taxon>Eupercaria</taxon>
        <taxon>Labriformes</taxon>
        <taxon>Labridae</taxon>
        <taxon>Labrus</taxon>
    </lineage>
</organism>